<accession>A0A3D9T0F0</accession>
<gene>
    <name evidence="3" type="ORF">DFJ69_4240</name>
</gene>
<comment type="caution">
    <text evidence="3">The sequence shown here is derived from an EMBL/GenBank/DDBJ whole genome shotgun (WGS) entry which is preliminary data.</text>
</comment>
<dbReference type="Proteomes" id="UP000256661">
    <property type="component" value="Unassembled WGS sequence"/>
</dbReference>
<protein>
    <submittedName>
        <fullName evidence="3">DNA processing protein</fullName>
    </submittedName>
</protein>
<dbReference type="SUPFAM" id="SSF102405">
    <property type="entry name" value="MCP/YpsA-like"/>
    <property type="match status" value="1"/>
</dbReference>
<comment type="similarity">
    <text evidence="1">Belongs to the DprA/Smf family.</text>
</comment>
<dbReference type="PANTHER" id="PTHR43022:SF1">
    <property type="entry name" value="PROTEIN SMF"/>
    <property type="match status" value="1"/>
</dbReference>
<evidence type="ECO:0000313" key="3">
    <source>
        <dbReference type="EMBL" id="REE98745.1"/>
    </source>
</evidence>
<dbReference type="AlphaFoldDB" id="A0A3D9T0F0"/>
<name>A0A3D9T0F0_9ACTN</name>
<proteinExistence type="inferred from homology"/>
<dbReference type="OrthoDB" id="9785707at2"/>
<dbReference type="InterPro" id="IPR057666">
    <property type="entry name" value="DrpA_SLOG"/>
</dbReference>
<dbReference type="InterPro" id="IPR003488">
    <property type="entry name" value="DprA"/>
</dbReference>
<keyword evidence="4" id="KW-1185">Reference proteome</keyword>
<evidence type="ECO:0000256" key="1">
    <source>
        <dbReference type="ARBA" id="ARBA00006525"/>
    </source>
</evidence>
<dbReference type="RefSeq" id="WP_116024161.1">
    <property type="nucleotide sequence ID" value="NZ_QTTT01000001.1"/>
</dbReference>
<dbReference type="EMBL" id="QTTT01000001">
    <property type="protein sequence ID" value="REE98745.1"/>
    <property type="molecule type" value="Genomic_DNA"/>
</dbReference>
<dbReference type="PANTHER" id="PTHR43022">
    <property type="entry name" value="PROTEIN SMF"/>
    <property type="match status" value="1"/>
</dbReference>
<reference evidence="3 4" key="1">
    <citation type="submission" date="2018-08" db="EMBL/GenBank/DDBJ databases">
        <title>Sequencing the genomes of 1000 actinobacteria strains.</title>
        <authorList>
            <person name="Klenk H.-P."/>
        </authorList>
    </citation>
    <scope>NUCLEOTIDE SEQUENCE [LARGE SCALE GENOMIC DNA]</scope>
    <source>
        <strain evidence="3 4">DSM 43927</strain>
    </source>
</reference>
<evidence type="ECO:0000259" key="2">
    <source>
        <dbReference type="Pfam" id="PF02481"/>
    </source>
</evidence>
<dbReference type="GO" id="GO:0009294">
    <property type="term" value="P:DNA-mediated transformation"/>
    <property type="evidence" value="ECO:0007669"/>
    <property type="project" value="InterPro"/>
</dbReference>
<evidence type="ECO:0000313" key="4">
    <source>
        <dbReference type="Proteomes" id="UP000256661"/>
    </source>
</evidence>
<dbReference type="Pfam" id="PF02481">
    <property type="entry name" value="DNA_processg_A"/>
    <property type="match status" value="1"/>
</dbReference>
<sequence>MDPTLRERAALVALLRLPGARWNETAHEVLEADSAVGVLERRLRLQDVLFDEDDAVEKAIVEAAGDITAWREEGLGFHAFFDAGYPTQLRDVHQMPPILFTRGTPTEDRCAIAVVGTRQATERGLGIARTVATELARNKVTVVSGLARGIDTAAHEAALAAGGRTVAVIGTGIRRHYPAENHGLQDRIAREGLVASQFWPDAPPSKQSFPMRNAVMSGYAAATLVVEAPWRSGARIQARLALEHGRSVIMPNELLEHDWAREFAERPGVHVVRDVDAMLESADQVIREAQITPDSFPEVLPFAWT</sequence>
<feature type="domain" description="Smf/DprA SLOG" evidence="2">
    <location>
        <begin position="79"/>
        <end position="252"/>
    </location>
</feature>
<organism evidence="3 4">
    <name type="scientific">Thermomonospora umbrina</name>
    <dbReference type="NCBI Taxonomy" id="111806"/>
    <lineage>
        <taxon>Bacteria</taxon>
        <taxon>Bacillati</taxon>
        <taxon>Actinomycetota</taxon>
        <taxon>Actinomycetes</taxon>
        <taxon>Streptosporangiales</taxon>
        <taxon>Thermomonosporaceae</taxon>
        <taxon>Thermomonospora</taxon>
    </lineage>
</organism>
<dbReference type="Gene3D" id="3.40.50.450">
    <property type="match status" value="1"/>
</dbReference>